<dbReference type="RefSeq" id="WP_013684667.1">
    <property type="nucleotide sequence ID" value="NC_015320.1"/>
</dbReference>
<dbReference type="KEGG" id="ave:Arcve_2022"/>
<dbReference type="Pfam" id="PF08002">
    <property type="entry name" value="DUF1697"/>
    <property type="match status" value="1"/>
</dbReference>
<gene>
    <name evidence="1" type="ordered locus">Arcve_2022</name>
</gene>
<name>F2KS76_ARCVS</name>
<dbReference type="Proteomes" id="UP000008136">
    <property type="component" value="Chromosome"/>
</dbReference>
<reference evidence="1 2" key="1">
    <citation type="submission" date="2011-03" db="EMBL/GenBank/DDBJ databases">
        <title>The complete genome of Archaeoglobus veneficus SNP6.</title>
        <authorList>
            <consortium name="US DOE Joint Genome Institute (JGI-PGF)"/>
            <person name="Lucas S."/>
            <person name="Copeland A."/>
            <person name="Lapidus A."/>
            <person name="Bruce D."/>
            <person name="Goodwin L."/>
            <person name="Pitluck S."/>
            <person name="Kyrpides N."/>
            <person name="Mavromatis K."/>
            <person name="Pagani I."/>
            <person name="Ivanova N."/>
            <person name="Mikhailova N."/>
            <person name="Lu M."/>
            <person name="Detter J.C."/>
            <person name="Tapia R."/>
            <person name="Han C."/>
            <person name="Land M."/>
            <person name="Hauser L."/>
            <person name="Markowitz V."/>
            <person name="Cheng J.-F."/>
            <person name="Hugenholtz P."/>
            <person name="Woyke T."/>
            <person name="Wu D."/>
            <person name="Spring S."/>
            <person name="Brambilla E."/>
            <person name="Klenk H.-P."/>
            <person name="Eisen J.A."/>
        </authorList>
    </citation>
    <scope>NUCLEOTIDE SEQUENCE [LARGE SCALE GENOMIC DNA]</scope>
    <source>
        <strain>SNP6</strain>
    </source>
</reference>
<proteinExistence type="predicted"/>
<evidence type="ECO:0008006" key="3">
    <source>
        <dbReference type="Google" id="ProtNLM"/>
    </source>
</evidence>
<organism evidence="1 2">
    <name type="scientific">Archaeoglobus veneficus (strain DSM 11195 / SNP6)</name>
    <dbReference type="NCBI Taxonomy" id="693661"/>
    <lineage>
        <taxon>Archaea</taxon>
        <taxon>Methanobacteriati</taxon>
        <taxon>Methanobacteriota</taxon>
        <taxon>Archaeoglobi</taxon>
        <taxon>Archaeoglobales</taxon>
        <taxon>Archaeoglobaceae</taxon>
        <taxon>Archaeoglobus</taxon>
    </lineage>
</organism>
<sequence length="101" mass="11895">MEGEEWKLGVAFIKGINMYSARRITKQEMLEILKEIEDENLQILCLFKADNVIFRKKNMHYAEVAVRIERVLGKRFGDVCVTARSFRTLEGILRCLRLEMK</sequence>
<dbReference type="SUPFAM" id="SSF160379">
    <property type="entry name" value="SP0830-like"/>
    <property type="match status" value="1"/>
</dbReference>
<dbReference type="EMBL" id="CP002588">
    <property type="protein sequence ID" value="AEA48015.1"/>
    <property type="molecule type" value="Genomic_DNA"/>
</dbReference>
<dbReference type="Gene3D" id="3.30.70.1280">
    <property type="entry name" value="SP0830-like domains"/>
    <property type="match status" value="1"/>
</dbReference>
<evidence type="ECO:0000313" key="1">
    <source>
        <dbReference type="EMBL" id="AEA48015.1"/>
    </source>
</evidence>
<dbReference type="eggNOG" id="arCOG08236">
    <property type="taxonomic scope" value="Archaea"/>
</dbReference>
<accession>F2KS76</accession>
<keyword evidence="2" id="KW-1185">Reference proteome</keyword>
<dbReference type="GeneID" id="10395155"/>
<dbReference type="STRING" id="693661.Arcve_2022"/>
<evidence type="ECO:0000313" key="2">
    <source>
        <dbReference type="Proteomes" id="UP000008136"/>
    </source>
</evidence>
<dbReference type="AlphaFoldDB" id="F2KS76"/>
<dbReference type="HOGENOM" id="CLU_2284907_0_0_2"/>
<dbReference type="InterPro" id="IPR012545">
    <property type="entry name" value="DUF1697"/>
</dbReference>
<protein>
    <recommendedName>
        <fullName evidence="3">DUF1697 domain-containing protein</fullName>
    </recommendedName>
</protein>